<feature type="region of interest" description="Disordered" evidence="7">
    <location>
        <begin position="140"/>
        <end position="169"/>
    </location>
</feature>
<dbReference type="AlphaFoldDB" id="A0AAE0ITM4"/>
<dbReference type="GO" id="GO:0003723">
    <property type="term" value="F:RNA binding"/>
    <property type="evidence" value="ECO:0007669"/>
    <property type="project" value="UniProtKB-UniRule"/>
</dbReference>
<dbReference type="GO" id="GO:0003677">
    <property type="term" value="F:DNA binding"/>
    <property type="evidence" value="ECO:0007669"/>
    <property type="project" value="TreeGrafter"/>
</dbReference>
<proteinExistence type="inferred from homology"/>
<evidence type="ECO:0000256" key="7">
    <source>
        <dbReference type="SAM" id="MobiDB-lite"/>
    </source>
</evidence>
<keyword evidence="5 6" id="KW-0539">Nucleus</keyword>
<dbReference type="EMBL" id="JAUEDM010000001">
    <property type="protein sequence ID" value="KAK3330929.1"/>
    <property type="molecule type" value="Genomic_DNA"/>
</dbReference>
<dbReference type="PANTHER" id="PTHR15341">
    <property type="entry name" value="SUN-COR STEROID HORMONE RECEPTOR CO-REPRESSOR"/>
    <property type="match status" value="1"/>
</dbReference>
<evidence type="ECO:0000313" key="8">
    <source>
        <dbReference type="EMBL" id="KAK3330929.1"/>
    </source>
</evidence>
<name>A0AAE0ITM4_9PEZI</name>
<accession>A0AAE0ITM4</accession>
<keyword evidence="3 6" id="KW-0698">rRNA processing</keyword>
<evidence type="ECO:0000256" key="6">
    <source>
        <dbReference type="RuleBase" id="RU368003"/>
    </source>
</evidence>
<dbReference type="GO" id="GO:0010468">
    <property type="term" value="P:regulation of gene expression"/>
    <property type="evidence" value="ECO:0007669"/>
    <property type="project" value="TreeGrafter"/>
</dbReference>
<dbReference type="GO" id="GO:0000460">
    <property type="term" value="P:maturation of 5.8S rRNA"/>
    <property type="evidence" value="ECO:0007669"/>
    <property type="project" value="TreeGrafter"/>
</dbReference>
<evidence type="ECO:0000256" key="1">
    <source>
        <dbReference type="ARBA" id="ARBA00004123"/>
    </source>
</evidence>
<evidence type="ECO:0000256" key="4">
    <source>
        <dbReference type="ARBA" id="ARBA00022884"/>
    </source>
</evidence>
<dbReference type="Proteomes" id="UP001283341">
    <property type="component" value="Unassembled WGS sequence"/>
</dbReference>
<comment type="caution">
    <text evidence="8">The sequence shown here is derived from an EMBL/GenBank/DDBJ whole genome shotgun (WGS) entry which is preliminary data.</text>
</comment>
<organism evidence="8 9">
    <name type="scientific">Apodospora peruviana</name>
    <dbReference type="NCBI Taxonomy" id="516989"/>
    <lineage>
        <taxon>Eukaryota</taxon>
        <taxon>Fungi</taxon>
        <taxon>Dikarya</taxon>
        <taxon>Ascomycota</taxon>
        <taxon>Pezizomycotina</taxon>
        <taxon>Sordariomycetes</taxon>
        <taxon>Sordariomycetidae</taxon>
        <taxon>Sordariales</taxon>
        <taxon>Lasiosphaeriaceae</taxon>
        <taxon>Apodospora</taxon>
    </lineage>
</organism>
<dbReference type="InterPro" id="IPR011082">
    <property type="entry name" value="Exosome-assoc_fac/DNA_repair"/>
</dbReference>
<dbReference type="Pfam" id="PF04000">
    <property type="entry name" value="Sas10_Utp3"/>
    <property type="match status" value="1"/>
</dbReference>
<comment type="similarity">
    <text evidence="2 6">Belongs to the C1D family.</text>
</comment>
<protein>
    <recommendedName>
        <fullName evidence="6">Exosome complex protein</fullName>
    </recommendedName>
</protein>
<comment type="function">
    <text evidence="6">Required for exosome-dependent processing of pre-rRNA and small nucleolar RNA (snRNA) precursors. Involved in processing of 35S pre-rRNA at the A0, A1 and A2 sites.</text>
</comment>
<dbReference type="PANTHER" id="PTHR15341:SF3">
    <property type="entry name" value="NUCLEAR NUCLEIC ACID-BINDING PROTEIN C1D"/>
    <property type="match status" value="1"/>
</dbReference>
<dbReference type="InterPro" id="IPR007146">
    <property type="entry name" value="Sas10/Utp3/C1D"/>
</dbReference>
<sequence>MDVTDITPQLDQLDMDLDQLEEALKPLLGDIGDISSRLPLLDKAKLNVLVSYAIESLLFSALRLNGVETKNHAVFTELTRVRQYFDKIKKIETPAPEREKTLNTEAAIRFVRADLADNRGVKAQLTEQIAKERAKAAIKAAKEEKKRAADESRSGEARPGASKRSKTEK</sequence>
<evidence type="ECO:0000256" key="5">
    <source>
        <dbReference type="ARBA" id="ARBA00023242"/>
    </source>
</evidence>
<evidence type="ECO:0000256" key="2">
    <source>
        <dbReference type="ARBA" id="ARBA00009154"/>
    </source>
</evidence>
<keyword evidence="4 6" id="KW-0694">RNA-binding</keyword>
<reference evidence="8" key="1">
    <citation type="journal article" date="2023" name="Mol. Phylogenet. Evol.">
        <title>Genome-scale phylogeny and comparative genomics of the fungal order Sordariales.</title>
        <authorList>
            <person name="Hensen N."/>
            <person name="Bonometti L."/>
            <person name="Westerberg I."/>
            <person name="Brannstrom I.O."/>
            <person name="Guillou S."/>
            <person name="Cros-Aarteil S."/>
            <person name="Calhoun S."/>
            <person name="Haridas S."/>
            <person name="Kuo A."/>
            <person name="Mondo S."/>
            <person name="Pangilinan J."/>
            <person name="Riley R."/>
            <person name="LaButti K."/>
            <person name="Andreopoulos B."/>
            <person name="Lipzen A."/>
            <person name="Chen C."/>
            <person name="Yan M."/>
            <person name="Daum C."/>
            <person name="Ng V."/>
            <person name="Clum A."/>
            <person name="Steindorff A."/>
            <person name="Ohm R.A."/>
            <person name="Martin F."/>
            <person name="Silar P."/>
            <person name="Natvig D.O."/>
            <person name="Lalanne C."/>
            <person name="Gautier V."/>
            <person name="Ament-Velasquez S.L."/>
            <person name="Kruys A."/>
            <person name="Hutchinson M.I."/>
            <person name="Powell A.J."/>
            <person name="Barry K."/>
            <person name="Miller A.N."/>
            <person name="Grigoriev I.V."/>
            <person name="Debuchy R."/>
            <person name="Gladieux P."/>
            <person name="Hiltunen Thoren M."/>
            <person name="Johannesson H."/>
        </authorList>
    </citation>
    <scope>NUCLEOTIDE SEQUENCE</scope>
    <source>
        <strain evidence="8">CBS 118394</strain>
    </source>
</reference>
<comment type="subcellular location">
    <subcellularLocation>
        <location evidence="1 6">Nucleus</location>
    </subcellularLocation>
</comment>
<dbReference type="GO" id="GO:0000178">
    <property type="term" value="C:exosome (RNase complex)"/>
    <property type="evidence" value="ECO:0007669"/>
    <property type="project" value="TreeGrafter"/>
</dbReference>
<evidence type="ECO:0000313" key="9">
    <source>
        <dbReference type="Proteomes" id="UP001283341"/>
    </source>
</evidence>
<reference evidence="8" key="2">
    <citation type="submission" date="2023-06" db="EMBL/GenBank/DDBJ databases">
        <authorList>
            <consortium name="Lawrence Berkeley National Laboratory"/>
            <person name="Haridas S."/>
            <person name="Hensen N."/>
            <person name="Bonometti L."/>
            <person name="Westerberg I."/>
            <person name="Brannstrom I.O."/>
            <person name="Guillou S."/>
            <person name="Cros-Aarteil S."/>
            <person name="Calhoun S."/>
            <person name="Kuo A."/>
            <person name="Mondo S."/>
            <person name="Pangilinan J."/>
            <person name="Riley R."/>
            <person name="Labutti K."/>
            <person name="Andreopoulos B."/>
            <person name="Lipzen A."/>
            <person name="Chen C."/>
            <person name="Yanf M."/>
            <person name="Daum C."/>
            <person name="Ng V."/>
            <person name="Clum A."/>
            <person name="Steindorff A."/>
            <person name="Ohm R."/>
            <person name="Martin F."/>
            <person name="Silar P."/>
            <person name="Natvig D."/>
            <person name="Lalanne C."/>
            <person name="Gautier V."/>
            <person name="Ament-Velasquez S.L."/>
            <person name="Kruys A."/>
            <person name="Hutchinson M.I."/>
            <person name="Powell A.J."/>
            <person name="Barry K."/>
            <person name="Miller A.N."/>
            <person name="Grigoriev I.V."/>
            <person name="Debuchy R."/>
            <person name="Gladieux P."/>
            <person name="Thoren M.H."/>
            <person name="Johannesson H."/>
        </authorList>
    </citation>
    <scope>NUCLEOTIDE SEQUENCE</scope>
    <source>
        <strain evidence="8">CBS 118394</strain>
    </source>
</reference>
<dbReference type="GO" id="GO:0005730">
    <property type="term" value="C:nucleolus"/>
    <property type="evidence" value="ECO:0007669"/>
    <property type="project" value="TreeGrafter"/>
</dbReference>
<keyword evidence="9" id="KW-1185">Reference proteome</keyword>
<gene>
    <name evidence="8" type="ORF">B0H66DRAFT_545257</name>
</gene>
<evidence type="ECO:0000256" key="3">
    <source>
        <dbReference type="ARBA" id="ARBA00022552"/>
    </source>
</evidence>
<feature type="compositionally biased region" description="Basic and acidic residues" evidence="7">
    <location>
        <begin position="140"/>
        <end position="156"/>
    </location>
</feature>